<dbReference type="EMBL" id="JABSTR010000002">
    <property type="protein sequence ID" value="KAH9363792.1"/>
    <property type="molecule type" value="Genomic_DNA"/>
</dbReference>
<reference evidence="9 10" key="1">
    <citation type="journal article" date="2020" name="Cell">
        <title>Large-Scale Comparative Analyses of Tick Genomes Elucidate Their Genetic Diversity and Vector Capacities.</title>
        <authorList>
            <consortium name="Tick Genome and Microbiome Consortium (TIGMIC)"/>
            <person name="Jia N."/>
            <person name="Wang J."/>
            <person name="Shi W."/>
            <person name="Du L."/>
            <person name="Sun Y."/>
            <person name="Zhan W."/>
            <person name="Jiang J.F."/>
            <person name="Wang Q."/>
            <person name="Zhang B."/>
            <person name="Ji P."/>
            <person name="Bell-Sakyi L."/>
            <person name="Cui X.M."/>
            <person name="Yuan T.T."/>
            <person name="Jiang B.G."/>
            <person name="Yang W.F."/>
            <person name="Lam T.T."/>
            <person name="Chang Q.C."/>
            <person name="Ding S.J."/>
            <person name="Wang X.J."/>
            <person name="Zhu J.G."/>
            <person name="Ruan X.D."/>
            <person name="Zhao L."/>
            <person name="Wei J.T."/>
            <person name="Ye R.Z."/>
            <person name="Que T.C."/>
            <person name="Du C.H."/>
            <person name="Zhou Y.H."/>
            <person name="Cheng J.X."/>
            <person name="Dai P.F."/>
            <person name="Guo W.B."/>
            <person name="Han X.H."/>
            <person name="Huang E.J."/>
            <person name="Li L.F."/>
            <person name="Wei W."/>
            <person name="Gao Y.C."/>
            <person name="Liu J.Z."/>
            <person name="Shao H.Z."/>
            <person name="Wang X."/>
            <person name="Wang C.C."/>
            <person name="Yang T.C."/>
            <person name="Huo Q.B."/>
            <person name="Li W."/>
            <person name="Chen H.Y."/>
            <person name="Chen S.E."/>
            <person name="Zhou L.G."/>
            <person name="Ni X.B."/>
            <person name="Tian J.H."/>
            <person name="Sheng Y."/>
            <person name="Liu T."/>
            <person name="Pan Y.S."/>
            <person name="Xia L.Y."/>
            <person name="Li J."/>
            <person name="Zhao F."/>
            <person name="Cao W.C."/>
        </authorList>
    </citation>
    <scope>NUCLEOTIDE SEQUENCE [LARGE SCALE GENOMIC DNA]</scope>
    <source>
        <strain evidence="9">HaeL-2018</strain>
    </source>
</reference>
<feature type="chain" id="PRO_5039922034" description="TRAF-type domain-containing protein" evidence="7">
    <location>
        <begin position="21"/>
        <end position="344"/>
    </location>
</feature>
<dbReference type="PROSITE" id="PS50145">
    <property type="entry name" value="ZF_TRAF"/>
    <property type="match status" value="1"/>
</dbReference>
<proteinExistence type="predicted"/>
<feature type="coiled-coil region" evidence="5">
    <location>
        <begin position="131"/>
        <end position="158"/>
    </location>
</feature>
<dbReference type="InterPro" id="IPR001293">
    <property type="entry name" value="Znf_TRAF"/>
</dbReference>
<dbReference type="GO" id="GO:0008270">
    <property type="term" value="F:zinc ion binding"/>
    <property type="evidence" value="ECO:0007669"/>
    <property type="project" value="UniProtKB-KW"/>
</dbReference>
<keyword evidence="1 4" id="KW-0479">Metal-binding</keyword>
<evidence type="ECO:0000256" key="3">
    <source>
        <dbReference type="ARBA" id="ARBA00022833"/>
    </source>
</evidence>
<feature type="coiled-coil region" evidence="5">
    <location>
        <begin position="198"/>
        <end position="248"/>
    </location>
</feature>
<keyword evidence="2 4" id="KW-0863">Zinc-finger</keyword>
<feature type="zinc finger region" description="TRAF-type" evidence="4">
    <location>
        <begin position="39"/>
        <end position="73"/>
    </location>
</feature>
<evidence type="ECO:0000313" key="9">
    <source>
        <dbReference type="EMBL" id="KAH9363792.1"/>
    </source>
</evidence>
<evidence type="ECO:0000313" key="10">
    <source>
        <dbReference type="Proteomes" id="UP000821853"/>
    </source>
</evidence>
<comment type="caution">
    <text evidence="9">The sequence shown here is derived from an EMBL/GenBank/DDBJ whole genome shotgun (WGS) entry which is preliminary data.</text>
</comment>
<evidence type="ECO:0000259" key="8">
    <source>
        <dbReference type="PROSITE" id="PS50145"/>
    </source>
</evidence>
<keyword evidence="6" id="KW-1133">Transmembrane helix</keyword>
<keyword evidence="10" id="KW-1185">Reference proteome</keyword>
<accession>A0A9J6FMY3</accession>
<dbReference type="AlphaFoldDB" id="A0A9J6FMY3"/>
<keyword evidence="6" id="KW-0472">Membrane</keyword>
<evidence type="ECO:0000256" key="5">
    <source>
        <dbReference type="SAM" id="Coils"/>
    </source>
</evidence>
<feature type="domain" description="TRAF-type" evidence="8">
    <location>
        <begin position="39"/>
        <end position="73"/>
    </location>
</feature>
<feature type="transmembrane region" description="Helical" evidence="6">
    <location>
        <begin position="312"/>
        <end position="338"/>
    </location>
</feature>
<feature type="signal peptide" evidence="7">
    <location>
        <begin position="1"/>
        <end position="20"/>
    </location>
</feature>
<keyword evidence="6" id="KW-0812">Transmembrane</keyword>
<keyword evidence="5" id="KW-0175">Coiled coil</keyword>
<sequence>MVSLPNQHLVFILFAADVRCWNSQHGCTFTGDSTLLLQHLEQDCPFHEITCAVCHVPVLLMDISKHLRQDCSKSAEAYSGIAAASVSAESTSRPLSTATVSPGDSPLTVGDVDRAFVELKEMFSALTAHQVSVVETRVNELSENIASLEAKLVDVDAGEQPDSVRLFTRGCSPDSVMAKMGDLLKEIVTLRTAVFKSMDTAAKKTEKLQEQVRRCAEKEQLNGLDWKVNELQEQLRRCAEKKQLNELEWEVNELGAIVSRNNADLMQSTEDIKDRCDTLAQESTVRYLRSQLQGLIADFLSFESKLYLRITFILAILCSVPAGVARIIIAGCIAITFMKKRSRN</sequence>
<keyword evidence="3 4" id="KW-0862">Zinc</keyword>
<gene>
    <name evidence="9" type="ORF">HPB48_019752</name>
</gene>
<evidence type="ECO:0000256" key="1">
    <source>
        <dbReference type="ARBA" id="ARBA00022723"/>
    </source>
</evidence>
<evidence type="ECO:0000256" key="4">
    <source>
        <dbReference type="PROSITE-ProRule" id="PRU00207"/>
    </source>
</evidence>
<dbReference type="Gene3D" id="3.30.40.10">
    <property type="entry name" value="Zinc/RING finger domain, C3HC4 (zinc finger)"/>
    <property type="match status" value="1"/>
</dbReference>
<organism evidence="9 10">
    <name type="scientific">Haemaphysalis longicornis</name>
    <name type="common">Bush tick</name>
    <dbReference type="NCBI Taxonomy" id="44386"/>
    <lineage>
        <taxon>Eukaryota</taxon>
        <taxon>Metazoa</taxon>
        <taxon>Ecdysozoa</taxon>
        <taxon>Arthropoda</taxon>
        <taxon>Chelicerata</taxon>
        <taxon>Arachnida</taxon>
        <taxon>Acari</taxon>
        <taxon>Parasitiformes</taxon>
        <taxon>Ixodida</taxon>
        <taxon>Ixodoidea</taxon>
        <taxon>Ixodidae</taxon>
        <taxon>Haemaphysalinae</taxon>
        <taxon>Haemaphysalis</taxon>
    </lineage>
</organism>
<name>A0A9J6FMY3_HAELO</name>
<dbReference type="VEuPathDB" id="VectorBase:HLOH_059916"/>
<protein>
    <recommendedName>
        <fullName evidence="8">TRAF-type domain-containing protein</fullName>
    </recommendedName>
</protein>
<dbReference type="Proteomes" id="UP000821853">
    <property type="component" value="Chromosome 10"/>
</dbReference>
<dbReference type="InterPro" id="IPR013083">
    <property type="entry name" value="Znf_RING/FYVE/PHD"/>
</dbReference>
<evidence type="ECO:0000256" key="6">
    <source>
        <dbReference type="SAM" id="Phobius"/>
    </source>
</evidence>
<dbReference type="SUPFAM" id="SSF49599">
    <property type="entry name" value="TRAF domain-like"/>
    <property type="match status" value="1"/>
</dbReference>
<keyword evidence="7" id="KW-0732">Signal</keyword>
<dbReference type="OrthoDB" id="10244923at2759"/>
<evidence type="ECO:0000256" key="2">
    <source>
        <dbReference type="ARBA" id="ARBA00022771"/>
    </source>
</evidence>
<evidence type="ECO:0000256" key="7">
    <source>
        <dbReference type="SAM" id="SignalP"/>
    </source>
</evidence>